<keyword evidence="4" id="KW-1185">Reference proteome</keyword>
<feature type="domain" description="HTH cro/C1-type" evidence="2">
    <location>
        <begin position="21"/>
        <end position="78"/>
    </location>
</feature>
<dbReference type="KEGG" id="salm:D0Y50_15645"/>
<dbReference type="RefSeq" id="WP_117317863.1">
    <property type="nucleotide sequence ID" value="NZ_CP031769.1"/>
</dbReference>
<dbReference type="InterPro" id="IPR010982">
    <property type="entry name" value="Lambda_DNA-bd_dom_sf"/>
</dbReference>
<dbReference type="Proteomes" id="UP000262073">
    <property type="component" value="Chromosome"/>
</dbReference>
<sequence>MSQDAQFGKPLAPPLPFGNLLKFWRAVYGLSQETLAYAIDSSPRHISRMENGHVHPSMEMVNKLAHKLGLLERDTHHLLIAAGFITQPAKVDFHSAELKWLRKAMKLTLRALDPYPSVLINSSGNIMMVNKGWVNFYTPMVGHNALTGVSNHFDFLFSLHSNQPASGALQDALSLILMSMQQEVLLRPDADIEALLERLMRTNAVPDNWAQRAAQLAPMASFRIELEIEGKLQRFFSVSQTVGALGPNAYVSEPRLTINTLYPEDDDATPMSPATRHVHHPRLFY</sequence>
<dbReference type="InterPro" id="IPR041413">
    <property type="entry name" value="MLTR_LBD"/>
</dbReference>
<dbReference type="InterPro" id="IPR001387">
    <property type="entry name" value="Cro/C1-type_HTH"/>
</dbReference>
<accession>A0A346NQ61</accession>
<dbReference type="CDD" id="cd00093">
    <property type="entry name" value="HTH_XRE"/>
    <property type="match status" value="1"/>
</dbReference>
<protein>
    <submittedName>
        <fullName evidence="3">XRE family transcriptional regulator</fullName>
    </submittedName>
</protein>
<dbReference type="Gene3D" id="1.10.260.40">
    <property type="entry name" value="lambda repressor-like DNA-binding domains"/>
    <property type="match status" value="1"/>
</dbReference>
<evidence type="ECO:0000313" key="4">
    <source>
        <dbReference type="Proteomes" id="UP000262073"/>
    </source>
</evidence>
<dbReference type="EMBL" id="CP031769">
    <property type="protein sequence ID" value="AXR07668.1"/>
    <property type="molecule type" value="Genomic_DNA"/>
</dbReference>
<dbReference type="SMART" id="SM00530">
    <property type="entry name" value="HTH_XRE"/>
    <property type="match status" value="1"/>
</dbReference>
<dbReference type="OrthoDB" id="2959414at2"/>
<evidence type="ECO:0000259" key="2">
    <source>
        <dbReference type="PROSITE" id="PS50943"/>
    </source>
</evidence>
<dbReference type="PANTHER" id="PTHR35010:SF4">
    <property type="entry name" value="BLL5781 PROTEIN"/>
    <property type="match status" value="1"/>
</dbReference>
<dbReference type="SUPFAM" id="SSF47413">
    <property type="entry name" value="lambda repressor-like DNA-binding domains"/>
    <property type="match status" value="1"/>
</dbReference>
<dbReference type="GO" id="GO:0003677">
    <property type="term" value="F:DNA binding"/>
    <property type="evidence" value="ECO:0007669"/>
    <property type="project" value="InterPro"/>
</dbReference>
<evidence type="ECO:0000256" key="1">
    <source>
        <dbReference type="SAM" id="MobiDB-lite"/>
    </source>
</evidence>
<reference evidence="3 4" key="1">
    <citation type="submission" date="2018-08" db="EMBL/GenBank/DDBJ databases">
        <title>Salinimonas sediminis sp. nov., a piezophilic bacterium isolated from a deep-sea sediment sample from the New Britain Trench.</title>
        <authorList>
            <person name="Cao J."/>
        </authorList>
    </citation>
    <scope>NUCLEOTIDE SEQUENCE [LARGE SCALE GENOMIC DNA]</scope>
    <source>
        <strain evidence="3 4">N102</strain>
    </source>
</reference>
<dbReference type="Pfam" id="PF01381">
    <property type="entry name" value="HTH_3"/>
    <property type="match status" value="1"/>
</dbReference>
<dbReference type="Pfam" id="PF17765">
    <property type="entry name" value="MLTR_LBD"/>
    <property type="match status" value="1"/>
</dbReference>
<name>A0A346NQ61_9ALTE</name>
<proteinExistence type="predicted"/>
<dbReference type="PROSITE" id="PS50943">
    <property type="entry name" value="HTH_CROC1"/>
    <property type="match status" value="1"/>
</dbReference>
<dbReference type="PANTHER" id="PTHR35010">
    <property type="entry name" value="BLL4672 PROTEIN-RELATED"/>
    <property type="match status" value="1"/>
</dbReference>
<feature type="region of interest" description="Disordered" evidence="1">
    <location>
        <begin position="263"/>
        <end position="285"/>
    </location>
</feature>
<feature type="compositionally biased region" description="Basic residues" evidence="1">
    <location>
        <begin position="276"/>
        <end position="285"/>
    </location>
</feature>
<evidence type="ECO:0000313" key="3">
    <source>
        <dbReference type="EMBL" id="AXR07668.1"/>
    </source>
</evidence>
<dbReference type="AlphaFoldDB" id="A0A346NQ61"/>
<gene>
    <name evidence="3" type="ORF">D0Y50_15645</name>
</gene>
<organism evidence="3 4">
    <name type="scientific">Salinimonas sediminis</name>
    <dbReference type="NCBI Taxonomy" id="2303538"/>
    <lineage>
        <taxon>Bacteria</taxon>
        <taxon>Pseudomonadati</taxon>
        <taxon>Pseudomonadota</taxon>
        <taxon>Gammaproteobacteria</taxon>
        <taxon>Alteromonadales</taxon>
        <taxon>Alteromonadaceae</taxon>
        <taxon>Alteromonas/Salinimonas group</taxon>
        <taxon>Salinimonas</taxon>
    </lineage>
</organism>